<feature type="active site" description="Proton acceptor" evidence="5">
    <location>
        <position position="48"/>
    </location>
</feature>
<dbReference type="CDD" id="cd18820">
    <property type="entry name" value="GH43_LbAraf43-like"/>
    <property type="match status" value="1"/>
</dbReference>
<keyword evidence="10" id="KW-1185">Reference proteome</keyword>
<dbReference type="InterPro" id="IPR006710">
    <property type="entry name" value="Glyco_hydro_43"/>
</dbReference>
<dbReference type="GO" id="GO:0004553">
    <property type="term" value="F:hydrolase activity, hydrolyzing O-glycosyl compounds"/>
    <property type="evidence" value="ECO:0007669"/>
    <property type="project" value="InterPro"/>
</dbReference>
<dbReference type="PANTHER" id="PTHR43817">
    <property type="entry name" value="GLYCOSYL HYDROLASE"/>
    <property type="match status" value="1"/>
</dbReference>
<dbReference type="Gene3D" id="2.115.10.20">
    <property type="entry name" value="Glycosyl hydrolase domain, family 43"/>
    <property type="match status" value="1"/>
</dbReference>
<organism evidence="9 10">
    <name type="scientific">Marasmius oreades</name>
    <name type="common">fairy-ring Marasmius</name>
    <dbReference type="NCBI Taxonomy" id="181124"/>
    <lineage>
        <taxon>Eukaryota</taxon>
        <taxon>Fungi</taxon>
        <taxon>Dikarya</taxon>
        <taxon>Basidiomycota</taxon>
        <taxon>Agaricomycotina</taxon>
        <taxon>Agaricomycetes</taxon>
        <taxon>Agaricomycetidae</taxon>
        <taxon>Agaricales</taxon>
        <taxon>Marasmiineae</taxon>
        <taxon>Marasmiaceae</taxon>
        <taxon>Marasmius</taxon>
    </lineage>
</organism>
<evidence type="ECO:0000256" key="5">
    <source>
        <dbReference type="PIRSR" id="PIRSR606710-1"/>
    </source>
</evidence>
<dbReference type="PANTHER" id="PTHR43817:SF1">
    <property type="entry name" value="HYDROLASE, FAMILY 43, PUTATIVE (AFU_ORTHOLOGUE AFUA_3G01660)-RELATED"/>
    <property type="match status" value="1"/>
</dbReference>
<evidence type="ECO:0000256" key="1">
    <source>
        <dbReference type="ARBA" id="ARBA00009865"/>
    </source>
</evidence>
<evidence type="ECO:0000313" key="9">
    <source>
        <dbReference type="EMBL" id="KAG7092940.1"/>
    </source>
</evidence>
<dbReference type="GO" id="GO:0005975">
    <property type="term" value="P:carbohydrate metabolic process"/>
    <property type="evidence" value="ECO:0007669"/>
    <property type="project" value="InterPro"/>
</dbReference>
<dbReference type="InterPro" id="IPR023296">
    <property type="entry name" value="Glyco_hydro_beta-prop_sf"/>
</dbReference>
<gene>
    <name evidence="9" type="ORF">E1B28_009243</name>
</gene>
<dbReference type="AlphaFoldDB" id="A0A9P7S094"/>
<dbReference type="SUPFAM" id="SSF75005">
    <property type="entry name" value="Arabinanase/levansucrase/invertase"/>
    <property type="match status" value="1"/>
</dbReference>
<keyword evidence="3 7" id="KW-0378">Hydrolase</keyword>
<name>A0A9P7S094_9AGAR</name>
<feature type="active site" description="Proton donor" evidence="5">
    <location>
        <position position="221"/>
    </location>
</feature>
<evidence type="ECO:0000256" key="4">
    <source>
        <dbReference type="ARBA" id="ARBA00023295"/>
    </source>
</evidence>
<dbReference type="OrthoDB" id="272289at2759"/>
<dbReference type="Proteomes" id="UP001049176">
    <property type="component" value="Chromosome 5"/>
</dbReference>
<feature type="signal peptide" evidence="8">
    <location>
        <begin position="1"/>
        <end position="19"/>
    </location>
</feature>
<reference evidence="9" key="1">
    <citation type="journal article" date="2021" name="Genome Biol. Evol.">
        <title>The assembled and annotated genome of the fairy-ring fungus Marasmius oreades.</title>
        <authorList>
            <person name="Hiltunen M."/>
            <person name="Ament-Velasquez S.L."/>
            <person name="Johannesson H."/>
        </authorList>
    </citation>
    <scope>NUCLEOTIDE SEQUENCE</scope>
    <source>
        <strain evidence="9">03SP1</strain>
    </source>
</reference>
<keyword evidence="4 7" id="KW-0326">Glycosidase</keyword>
<evidence type="ECO:0000256" key="6">
    <source>
        <dbReference type="PIRSR" id="PIRSR606710-2"/>
    </source>
</evidence>
<evidence type="ECO:0000256" key="8">
    <source>
        <dbReference type="SAM" id="SignalP"/>
    </source>
</evidence>
<proteinExistence type="inferred from homology"/>
<evidence type="ECO:0000313" key="10">
    <source>
        <dbReference type="Proteomes" id="UP001049176"/>
    </source>
</evidence>
<comment type="caution">
    <text evidence="9">The sequence shown here is derived from an EMBL/GenBank/DDBJ whole genome shotgun (WGS) entry which is preliminary data.</text>
</comment>
<dbReference type="EMBL" id="CM032185">
    <property type="protein sequence ID" value="KAG7092940.1"/>
    <property type="molecule type" value="Genomic_DNA"/>
</dbReference>
<evidence type="ECO:0000256" key="2">
    <source>
        <dbReference type="ARBA" id="ARBA00022729"/>
    </source>
</evidence>
<comment type="similarity">
    <text evidence="1 7">Belongs to the glycosyl hydrolase 43 family.</text>
</comment>
<dbReference type="Pfam" id="PF04616">
    <property type="entry name" value="Glyco_hydro_43"/>
    <property type="match status" value="1"/>
</dbReference>
<keyword evidence="2 8" id="KW-0732">Signal</keyword>
<evidence type="ECO:0000256" key="7">
    <source>
        <dbReference type="RuleBase" id="RU361187"/>
    </source>
</evidence>
<accession>A0A9P7S094</accession>
<dbReference type="GeneID" id="66078319"/>
<feature type="site" description="Important for catalytic activity, responsible for pKa modulation of the active site Glu and correct orientation of both the proton donor and substrate" evidence="6">
    <location>
        <position position="163"/>
    </location>
</feature>
<evidence type="ECO:0000256" key="3">
    <source>
        <dbReference type="ARBA" id="ARBA00022801"/>
    </source>
</evidence>
<dbReference type="RefSeq" id="XP_043009410.1">
    <property type="nucleotide sequence ID" value="XM_043154121.1"/>
</dbReference>
<evidence type="ECO:0008006" key="11">
    <source>
        <dbReference type="Google" id="ProtNLM"/>
    </source>
</evidence>
<sequence>MVFLRALALFALLTSSVSALAVTEAGNRTLETLAGTFTNPLNQQRGADPCMRFINGNYYLTSTQNSNIQMKSATTIEGLKSAASKVIFSDSTAGRNFDFWAPEFWYLDGTWHLYYSVAGNGDDATHRLHVARGGTNANDPSAGAYSYVGSLIPPNLSTQWAADGSILEVGGSRYLIFSSFQGSNQCLFIVRMTSPTTITGNAVVISCPTLTWEKSGSPVQEGPEAITINGVTHIVYSASFCGTDDYALGILTLSSGADPMSASSWVKSSNPLFSKDPSVGVYGPGHHFMFQKGSAWYFAYHAKSATNQGCGNTRTTRVQPFSTSGNNPVFPKPLGTGVAINEP</sequence>
<feature type="chain" id="PRO_5040209929" description="Arabinanase/levansucrase/invertase" evidence="8">
    <location>
        <begin position="20"/>
        <end position="343"/>
    </location>
</feature>
<protein>
    <recommendedName>
        <fullName evidence="11">Arabinanase/levansucrase/invertase</fullName>
    </recommendedName>
</protein>